<protein>
    <submittedName>
        <fullName evidence="1">Serine/threonine-protein kinase CTR1</fullName>
    </submittedName>
</protein>
<evidence type="ECO:0000313" key="2">
    <source>
        <dbReference type="Proteomes" id="UP001060215"/>
    </source>
</evidence>
<organism evidence="1 2">
    <name type="scientific">Camellia lanceoleosa</name>
    <dbReference type="NCBI Taxonomy" id="1840588"/>
    <lineage>
        <taxon>Eukaryota</taxon>
        <taxon>Viridiplantae</taxon>
        <taxon>Streptophyta</taxon>
        <taxon>Embryophyta</taxon>
        <taxon>Tracheophyta</taxon>
        <taxon>Spermatophyta</taxon>
        <taxon>Magnoliopsida</taxon>
        <taxon>eudicotyledons</taxon>
        <taxon>Gunneridae</taxon>
        <taxon>Pentapetalae</taxon>
        <taxon>asterids</taxon>
        <taxon>Ericales</taxon>
        <taxon>Theaceae</taxon>
        <taxon>Camellia</taxon>
    </lineage>
</organism>
<keyword evidence="1" id="KW-0808">Transferase</keyword>
<accession>A0ACC0I4L7</accession>
<dbReference type="EMBL" id="CM045759">
    <property type="protein sequence ID" value="KAI8019903.1"/>
    <property type="molecule type" value="Genomic_DNA"/>
</dbReference>
<gene>
    <name evidence="1" type="ORF">LOK49_LG04G00436</name>
</gene>
<comment type="caution">
    <text evidence="1">The sequence shown here is derived from an EMBL/GenBank/DDBJ whole genome shotgun (WGS) entry which is preliminary data.</text>
</comment>
<keyword evidence="2" id="KW-1185">Reference proteome</keyword>
<reference evidence="1 2" key="1">
    <citation type="journal article" date="2022" name="Plant J.">
        <title>Chromosome-level genome of Camellia lanceoleosa provides a valuable resource for understanding genome evolution and self-incompatibility.</title>
        <authorList>
            <person name="Gong W."/>
            <person name="Xiao S."/>
            <person name="Wang L."/>
            <person name="Liao Z."/>
            <person name="Chang Y."/>
            <person name="Mo W."/>
            <person name="Hu G."/>
            <person name="Li W."/>
            <person name="Zhao G."/>
            <person name="Zhu H."/>
            <person name="Hu X."/>
            <person name="Ji K."/>
            <person name="Xiang X."/>
            <person name="Song Q."/>
            <person name="Yuan D."/>
            <person name="Jin S."/>
            <person name="Zhang L."/>
        </authorList>
    </citation>
    <scope>NUCLEOTIDE SEQUENCE [LARGE SCALE GENOMIC DNA]</scope>
    <source>
        <strain evidence="1">SQ_2022a</strain>
    </source>
</reference>
<proteinExistence type="predicted"/>
<name>A0ACC0I4L7_9ERIC</name>
<sequence length="327" mass="37361">MKCRDQLHELVKEEIEKKDSSMKEWKIAMERSFNRMDNEKLADYIGLPCQIARGCKYCVADHRSSCLIQIEDDGKLPREYVVDLVREPGNVHGPDSSINGVRFSSRPSPFQISHLKEFQQPYIDNASHCRSQTQSTHVPFENPLHSLENQVSKELAFVGWGSFEMGYGRKVDPEPGRCRRANGKKWSYVHGVRDEVDSRAPFPEASGTPLTTSSSNTAYSQLDFHGLTGSGKSREQQQQQKHCFVLDSDFRSGKPMEVEREEKQKPFHHFFGEWQPKSREYSSWLDIEEEEKNQSSHGSFSTTQLSISMPPSTQELFGSKSTFPTGK</sequence>
<keyword evidence="1" id="KW-0418">Kinase</keyword>
<dbReference type="Proteomes" id="UP001060215">
    <property type="component" value="Chromosome 2"/>
</dbReference>
<evidence type="ECO:0000313" key="1">
    <source>
        <dbReference type="EMBL" id="KAI8019903.1"/>
    </source>
</evidence>